<dbReference type="GO" id="GO:0047372">
    <property type="term" value="F:monoacylglycerol lipase activity"/>
    <property type="evidence" value="ECO:0007669"/>
    <property type="project" value="TreeGrafter"/>
</dbReference>
<feature type="domain" description="AB hydrolase-1" evidence="1">
    <location>
        <begin position="67"/>
        <end position="300"/>
    </location>
</feature>
<evidence type="ECO:0000313" key="3">
    <source>
        <dbReference type="Proteomes" id="UP000004728"/>
    </source>
</evidence>
<keyword evidence="2" id="KW-0378">Hydrolase</keyword>
<evidence type="ECO:0000313" key="2">
    <source>
        <dbReference type="EMBL" id="EGD58701.1"/>
    </source>
</evidence>
<dbReference type="GO" id="GO:0016020">
    <property type="term" value="C:membrane"/>
    <property type="evidence" value="ECO:0007669"/>
    <property type="project" value="TreeGrafter"/>
</dbReference>
<dbReference type="PRINTS" id="PR00111">
    <property type="entry name" value="ABHYDROLASE"/>
</dbReference>
<dbReference type="SUPFAM" id="SSF53474">
    <property type="entry name" value="alpha/beta-Hydrolases"/>
    <property type="match status" value="1"/>
</dbReference>
<reference evidence="2 3" key="1">
    <citation type="journal article" date="2012" name="J. Bacteriol.">
        <title>Draft Genome Sequence of Novosphingobium nitrogenifigens Y88T.</title>
        <authorList>
            <person name="Strabala T.J."/>
            <person name="Macdonald L."/>
            <person name="Liu V."/>
            <person name="Smit A.M."/>
        </authorList>
    </citation>
    <scope>NUCLEOTIDE SEQUENCE [LARGE SCALE GENOMIC DNA]</scope>
    <source>
        <strain evidence="2 3">DSM 19370</strain>
    </source>
</reference>
<dbReference type="PANTHER" id="PTHR43798">
    <property type="entry name" value="MONOACYLGLYCEROL LIPASE"/>
    <property type="match status" value="1"/>
</dbReference>
<dbReference type="EMBL" id="AEWJ01000041">
    <property type="protein sequence ID" value="EGD58701.1"/>
    <property type="molecule type" value="Genomic_DNA"/>
</dbReference>
<name>F1Z9P1_9SPHN</name>
<dbReference type="InterPro" id="IPR050266">
    <property type="entry name" value="AB_hydrolase_sf"/>
</dbReference>
<keyword evidence="3" id="KW-1185">Reference proteome</keyword>
<dbReference type="RefSeq" id="WP_008066357.1">
    <property type="nucleotide sequence ID" value="NZ_AQWK01000002.1"/>
</dbReference>
<dbReference type="InterPro" id="IPR000073">
    <property type="entry name" value="AB_hydrolase_1"/>
</dbReference>
<dbReference type="PANTHER" id="PTHR43798:SF5">
    <property type="entry name" value="MONOACYLGLYCEROL LIPASE ABHD6"/>
    <property type="match status" value="1"/>
</dbReference>
<dbReference type="STRING" id="983920.Y88_0758"/>
<dbReference type="InterPro" id="IPR029058">
    <property type="entry name" value="AB_hydrolase_fold"/>
</dbReference>
<dbReference type="AlphaFoldDB" id="F1Z9P1"/>
<protein>
    <submittedName>
        <fullName evidence="2">Alpha/beta hydrolase fold protein</fullName>
    </submittedName>
</protein>
<dbReference type="Gene3D" id="3.40.50.1820">
    <property type="entry name" value="alpha/beta hydrolase"/>
    <property type="match status" value="1"/>
</dbReference>
<dbReference type="OrthoDB" id="9804723at2"/>
<gene>
    <name evidence="2" type="ORF">Y88_0758</name>
</gene>
<dbReference type="InParanoid" id="F1Z9P1"/>
<proteinExistence type="predicted"/>
<dbReference type="HOGENOM" id="CLU_020336_13_2_5"/>
<organism evidence="2 3">
    <name type="scientific">Novosphingobium nitrogenifigens DSM 19370</name>
    <dbReference type="NCBI Taxonomy" id="983920"/>
    <lineage>
        <taxon>Bacteria</taxon>
        <taxon>Pseudomonadati</taxon>
        <taxon>Pseudomonadota</taxon>
        <taxon>Alphaproteobacteria</taxon>
        <taxon>Sphingomonadales</taxon>
        <taxon>Sphingomonadaceae</taxon>
        <taxon>Novosphingobium</taxon>
    </lineage>
</organism>
<comment type="caution">
    <text evidence="2">The sequence shown here is derived from an EMBL/GenBank/DDBJ whole genome shotgun (WGS) entry which is preliminary data.</text>
</comment>
<dbReference type="eggNOG" id="COG2267">
    <property type="taxonomic scope" value="Bacteria"/>
</dbReference>
<evidence type="ECO:0000259" key="1">
    <source>
        <dbReference type="Pfam" id="PF00561"/>
    </source>
</evidence>
<dbReference type="Pfam" id="PF00561">
    <property type="entry name" value="Abhydrolase_1"/>
    <property type="match status" value="1"/>
</dbReference>
<dbReference type="Proteomes" id="UP000004728">
    <property type="component" value="Unassembled WGS sequence"/>
</dbReference>
<dbReference type="GO" id="GO:0046464">
    <property type="term" value="P:acylglycerol catabolic process"/>
    <property type="evidence" value="ECO:0007669"/>
    <property type="project" value="TreeGrafter"/>
</dbReference>
<accession>F1Z9P1</accession>
<sequence length="319" mass="34195">MRKFSLIAGSLAGLLSLAAGGAWLALRAPDFAAETLKVRYGRPNSHYADLGGGLVLHYLESGPADAPVVLLLHGFGDNAFSWDGWAAPLSGKYRVIALDLPGHGLSAAPAGFIASPDSMTEAVERFASKLGLSGIAVAGNSMGGGVAWNWATHHPERIARLILVDAAGWPSAQLQKPPLAFRLMQYRLGRALLASIDNTPLIREGLKKDVVDQSVLTEPFIQRWADLQRFPGHRPILMSARPGSVAASPELLAKIAVPTLILWGEDDQLIAVDAAHRFHQAIPGSRLVIYPRVGHLPQWEIPARSAADAITFLDETHFG</sequence>